<comment type="catalytic activity">
    <reaction evidence="8">
        <text>adenosine + phosphate = alpha-D-ribose 1-phosphate + adenine</text>
        <dbReference type="Rhea" id="RHEA:27642"/>
        <dbReference type="ChEBI" id="CHEBI:16335"/>
        <dbReference type="ChEBI" id="CHEBI:16708"/>
        <dbReference type="ChEBI" id="CHEBI:43474"/>
        <dbReference type="ChEBI" id="CHEBI:57720"/>
        <dbReference type="EC" id="2.4.2.1"/>
    </reaction>
    <physiologicalReaction direction="left-to-right" evidence="8">
        <dbReference type="Rhea" id="RHEA:27643"/>
    </physiologicalReaction>
</comment>
<reference evidence="11 12" key="1">
    <citation type="journal article" date="2015" name="Stand. Genomic Sci.">
        <title>Complete genome sequence and description of Salinispira pacifica gen. nov., sp. nov., a novel spirochaete isolated form a hypersaline microbial mat.</title>
        <authorList>
            <person name="Ben Hania W."/>
            <person name="Joseph M."/>
            <person name="Schumann P."/>
            <person name="Bunk B."/>
            <person name="Fiebig A."/>
            <person name="Sproer C."/>
            <person name="Klenk H.P."/>
            <person name="Fardeau M.L."/>
            <person name="Spring S."/>
        </authorList>
    </citation>
    <scope>NUCLEOTIDE SEQUENCE [LARGE SCALE GENOMIC DNA]</scope>
    <source>
        <strain evidence="11 12">L21-RPul-D2</strain>
    </source>
</reference>
<dbReference type="EMBL" id="CP006939">
    <property type="protein sequence ID" value="AHC14826.1"/>
    <property type="molecule type" value="Genomic_DNA"/>
</dbReference>
<dbReference type="InterPro" id="IPR038371">
    <property type="entry name" value="Cu_polyphenol_OxRdtase_sf"/>
</dbReference>
<evidence type="ECO:0000256" key="9">
    <source>
        <dbReference type="ARBA" id="ARBA00049893"/>
    </source>
</evidence>
<gene>
    <name evidence="11" type="ORF">L21SP2_1429</name>
</gene>
<evidence type="ECO:0000256" key="8">
    <source>
        <dbReference type="ARBA" id="ARBA00048968"/>
    </source>
</evidence>
<evidence type="ECO:0000256" key="2">
    <source>
        <dbReference type="ARBA" id="ARBA00007353"/>
    </source>
</evidence>
<protein>
    <submittedName>
        <fullName evidence="11">Uncharacterized protein</fullName>
    </submittedName>
</protein>
<feature type="compositionally biased region" description="Basic and acidic residues" evidence="10">
    <location>
        <begin position="74"/>
        <end position="90"/>
    </location>
</feature>
<evidence type="ECO:0000256" key="6">
    <source>
        <dbReference type="ARBA" id="ARBA00022833"/>
    </source>
</evidence>
<evidence type="ECO:0000256" key="5">
    <source>
        <dbReference type="ARBA" id="ARBA00022801"/>
    </source>
</evidence>
<feature type="region of interest" description="Disordered" evidence="10">
    <location>
        <begin position="1"/>
        <end position="29"/>
    </location>
</feature>
<keyword evidence="12" id="KW-1185">Reference proteome</keyword>
<name>V5WI30_9SPIO</name>
<evidence type="ECO:0000313" key="11">
    <source>
        <dbReference type="EMBL" id="AHC14826.1"/>
    </source>
</evidence>
<dbReference type="Proteomes" id="UP000018680">
    <property type="component" value="Chromosome"/>
</dbReference>
<organism evidence="11 12">
    <name type="scientific">Salinispira pacifica</name>
    <dbReference type="NCBI Taxonomy" id="1307761"/>
    <lineage>
        <taxon>Bacteria</taxon>
        <taxon>Pseudomonadati</taxon>
        <taxon>Spirochaetota</taxon>
        <taxon>Spirochaetia</taxon>
        <taxon>Spirochaetales</taxon>
        <taxon>Spirochaetaceae</taxon>
        <taxon>Salinispira</taxon>
    </lineage>
</organism>
<keyword evidence="5" id="KW-0378">Hydrolase</keyword>
<dbReference type="STRING" id="1307761.L21SP2_1429"/>
<comment type="catalytic activity">
    <reaction evidence="9">
        <text>S-methyl-5'-thioadenosine + phosphate = 5-(methylsulfanyl)-alpha-D-ribose 1-phosphate + adenine</text>
        <dbReference type="Rhea" id="RHEA:11852"/>
        <dbReference type="ChEBI" id="CHEBI:16708"/>
        <dbReference type="ChEBI" id="CHEBI:17509"/>
        <dbReference type="ChEBI" id="CHEBI:43474"/>
        <dbReference type="ChEBI" id="CHEBI:58533"/>
        <dbReference type="EC" id="2.4.2.28"/>
    </reaction>
    <physiologicalReaction direction="left-to-right" evidence="9">
        <dbReference type="Rhea" id="RHEA:11853"/>
    </physiologicalReaction>
</comment>
<feature type="region of interest" description="Disordered" evidence="10">
    <location>
        <begin position="62"/>
        <end position="98"/>
    </location>
</feature>
<comment type="similarity">
    <text evidence="2">Belongs to the purine nucleoside phosphorylase YfiH/LACC1 family.</text>
</comment>
<dbReference type="GO" id="GO:0017061">
    <property type="term" value="F:S-methyl-5-thioadenosine phosphorylase activity"/>
    <property type="evidence" value="ECO:0007669"/>
    <property type="project" value="UniProtKB-EC"/>
</dbReference>
<dbReference type="InterPro" id="IPR011324">
    <property type="entry name" value="Cytotoxic_necrot_fac-like_cat"/>
</dbReference>
<dbReference type="CDD" id="cd16833">
    <property type="entry name" value="YfiH"/>
    <property type="match status" value="1"/>
</dbReference>
<proteinExistence type="inferred from homology"/>
<dbReference type="OrthoDB" id="4279at2"/>
<keyword evidence="6" id="KW-0862">Zinc</keyword>
<dbReference type="InterPro" id="IPR003730">
    <property type="entry name" value="Cu_polyphenol_OxRdtase"/>
</dbReference>
<accession>V5WI30</accession>
<sequence length="358" mass="39002">MSPMKVPNTMYESLPRPEGGWYDLSPRGSAAPPMFLSSASLGSAGTSGVRGLAQRCRLISTLREGAGKGPRKARPPEQDEQKPAAQDEQKPAAQKPVTLEAGQGSLLVSVKQVHSMDVLIIRGLQRNGGRQRDSVRISVISSQWREASFSRGGEKVLAEPGWDAFLDEAADGFPMLHGIEADGILTNLDLITPGVTVADCMPIFLHTGAWRGLLHSGWAGTGILRAALEYLSEAGQEAPEVVLGPCISADSYEVDQSRADLFSRRHGANAVRGRHLDLPAANLGILEEISRMELFRQEFRILVRDSCTVKHSGLFSYRRMGPESYGLMLALFPPDRSRIPVCSGSELRELQHGRIRKV</sequence>
<dbReference type="KEGG" id="slr:L21SP2_1429"/>
<comment type="catalytic activity">
    <reaction evidence="7">
        <text>adenosine + H2O + H(+) = inosine + NH4(+)</text>
        <dbReference type="Rhea" id="RHEA:24408"/>
        <dbReference type="ChEBI" id="CHEBI:15377"/>
        <dbReference type="ChEBI" id="CHEBI:15378"/>
        <dbReference type="ChEBI" id="CHEBI:16335"/>
        <dbReference type="ChEBI" id="CHEBI:17596"/>
        <dbReference type="ChEBI" id="CHEBI:28938"/>
        <dbReference type="EC" id="3.5.4.4"/>
    </reaction>
    <physiologicalReaction direction="left-to-right" evidence="7">
        <dbReference type="Rhea" id="RHEA:24409"/>
    </physiologicalReaction>
</comment>
<dbReference type="PATRIC" id="fig|1307761.3.peg.1422"/>
<keyword evidence="4" id="KW-0479">Metal-binding</keyword>
<dbReference type="AlphaFoldDB" id="V5WI30"/>
<keyword evidence="3" id="KW-0808">Transferase</keyword>
<evidence type="ECO:0000313" key="12">
    <source>
        <dbReference type="Proteomes" id="UP000018680"/>
    </source>
</evidence>
<dbReference type="PANTHER" id="PTHR30616">
    <property type="entry name" value="UNCHARACTERIZED PROTEIN YFIH"/>
    <property type="match status" value="1"/>
</dbReference>
<comment type="catalytic activity">
    <reaction evidence="1">
        <text>inosine + phosphate = alpha-D-ribose 1-phosphate + hypoxanthine</text>
        <dbReference type="Rhea" id="RHEA:27646"/>
        <dbReference type="ChEBI" id="CHEBI:17368"/>
        <dbReference type="ChEBI" id="CHEBI:17596"/>
        <dbReference type="ChEBI" id="CHEBI:43474"/>
        <dbReference type="ChEBI" id="CHEBI:57720"/>
        <dbReference type="EC" id="2.4.2.1"/>
    </reaction>
    <physiologicalReaction direction="left-to-right" evidence="1">
        <dbReference type="Rhea" id="RHEA:27647"/>
    </physiologicalReaction>
</comment>
<evidence type="ECO:0000256" key="1">
    <source>
        <dbReference type="ARBA" id="ARBA00000553"/>
    </source>
</evidence>
<dbReference type="Pfam" id="PF02578">
    <property type="entry name" value="Cu-oxidase_4"/>
    <property type="match status" value="1"/>
</dbReference>
<dbReference type="RefSeq" id="WP_024267749.1">
    <property type="nucleotide sequence ID" value="NC_023035.1"/>
</dbReference>
<dbReference type="Gene3D" id="3.60.140.10">
    <property type="entry name" value="CNF1/YfiH-like putative cysteine hydrolases"/>
    <property type="match status" value="1"/>
</dbReference>
<dbReference type="GO" id="GO:0016787">
    <property type="term" value="F:hydrolase activity"/>
    <property type="evidence" value="ECO:0007669"/>
    <property type="project" value="UniProtKB-KW"/>
</dbReference>
<evidence type="ECO:0000256" key="3">
    <source>
        <dbReference type="ARBA" id="ARBA00022679"/>
    </source>
</evidence>
<dbReference type="eggNOG" id="COG1496">
    <property type="taxonomic scope" value="Bacteria"/>
</dbReference>
<evidence type="ECO:0000256" key="10">
    <source>
        <dbReference type="SAM" id="MobiDB-lite"/>
    </source>
</evidence>
<evidence type="ECO:0000256" key="7">
    <source>
        <dbReference type="ARBA" id="ARBA00047989"/>
    </source>
</evidence>
<dbReference type="SUPFAM" id="SSF64438">
    <property type="entry name" value="CNF1/YfiH-like putative cysteine hydrolases"/>
    <property type="match status" value="1"/>
</dbReference>
<evidence type="ECO:0000256" key="4">
    <source>
        <dbReference type="ARBA" id="ARBA00022723"/>
    </source>
</evidence>
<dbReference type="GO" id="GO:0005507">
    <property type="term" value="F:copper ion binding"/>
    <property type="evidence" value="ECO:0007669"/>
    <property type="project" value="TreeGrafter"/>
</dbReference>
<dbReference type="HOGENOM" id="CLU_773601_0_0_12"/>
<dbReference type="PANTHER" id="PTHR30616:SF2">
    <property type="entry name" value="PURINE NUCLEOSIDE PHOSPHORYLASE LACC1"/>
    <property type="match status" value="1"/>
</dbReference>